<dbReference type="EMBL" id="LJIG01009709">
    <property type="protein sequence ID" value="KRT82537.1"/>
    <property type="molecule type" value="Genomic_DNA"/>
</dbReference>
<dbReference type="InterPro" id="IPR011989">
    <property type="entry name" value="ARM-like"/>
</dbReference>
<feature type="compositionally biased region" description="Low complexity" evidence="4">
    <location>
        <begin position="913"/>
        <end position="924"/>
    </location>
</feature>
<feature type="region of interest" description="Disordered" evidence="4">
    <location>
        <begin position="893"/>
        <end position="924"/>
    </location>
</feature>
<feature type="region of interest" description="Disordered" evidence="4">
    <location>
        <begin position="76"/>
        <end position="129"/>
    </location>
</feature>
<dbReference type="GO" id="GO:0005856">
    <property type="term" value="C:cytoskeleton"/>
    <property type="evidence" value="ECO:0007669"/>
    <property type="project" value="UniProtKB-SubCell"/>
</dbReference>
<organism evidence="6 7">
    <name type="scientific">Oryctes borbonicus</name>
    <dbReference type="NCBI Taxonomy" id="1629725"/>
    <lineage>
        <taxon>Eukaryota</taxon>
        <taxon>Metazoa</taxon>
        <taxon>Ecdysozoa</taxon>
        <taxon>Arthropoda</taxon>
        <taxon>Hexapoda</taxon>
        <taxon>Insecta</taxon>
        <taxon>Pterygota</taxon>
        <taxon>Neoptera</taxon>
        <taxon>Endopterygota</taxon>
        <taxon>Coleoptera</taxon>
        <taxon>Polyphaga</taxon>
        <taxon>Scarabaeiformia</taxon>
        <taxon>Scarabaeidae</taxon>
        <taxon>Dynastinae</taxon>
        <taxon>Oryctes</taxon>
    </lineage>
</organism>
<dbReference type="InterPro" id="IPR034085">
    <property type="entry name" value="TOG"/>
</dbReference>
<dbReference type="OrthoDB" id="205662at2759"/>
<accession>A0A0T6B5B1</accession>
<dbReference type="PANTHER" id="PTHR12609">
    <property type="entry name" value="MICROTUBULE ASSOCIATED PROTEIN XMAP215"/>
    <property type="match status" value="1"/>
</dbReference>
<evidence type="ECO:0000256" key="3">
    <source>
        <dbReference type="ARBA" id="ARBA00023212"/>
    </source>
</evidence>
<feature type="region of interest" description="Disordered" evidence="4">
    <location>
        <begin position="396"/>
        <end position="441"/>
    </location>
</feature>
<dbReference type="GO" id="GO:0007051">
    <property type="term" value="P:spindle organization"/>
    <property type="evidence" value="ECO:0007669"/>
    <property type="project" value="InterPro"/>
</dbReference>
<feature type="compositionally biased region" description="Low complexity" evidence="4">
    <location>
        <begin position="77"/>
        <end position="86"/>
    </location>
</feature>
<dbReference type="AlphaFoldDB" id="A0A0T6B5B1"/>
<feature type="compositionally biased region" description="Polar residues" evidence="4">
    <location>
        <begin position="415"/>
        <end position="434"/>
    </location>
</feature>
<comment type="caution">
    <text evidence="6">The sequence shown here is derived from an EMBL/GenBank/DDBJ whole genome shotgun (WGS) entry which is preliminary data.</text>
</comment>
<evidence type="ECO:0000256" key="2">
    <source>
        <dbReference type="ARBA" id="ARBA00022490"/>
    </source>
</evidence>
<evidence type="ECO:0000313" key="6">
    <source>
        <dbReference type="EMBL" id="KRT82537.1"/>
    </source>
</evidence>
<dbReference type="InterPro" id="IPR045110">
    <property type="entry name" value="XMAP215"/>
</dbReference>
<reference evidence="6 7" key="1">
    <citation type="submission" date="2015-09" db="EMBL/GenBank/DDBJ databases">
        <title>Draft genome of the scarab beetle Oryctes borbonicus.</title>
        <authorList>
            <person name="Meyer J.M."/>
            <person name="Markov G.V."/>
            <person name="Baskaran P."/>
            <person name="Herrmann M."/>
            <person name="Sommer R.J."/>
            <person name="Roedelsperger C."/>
        </authorList>
    </citation>
    <scope>NUCLEOTIDE SEQUENCE [LARGE SCALE GENOMIC DNA]</scope>
    <source>
        <strain evidence="6">OB123</strain>
        <tissue evidence="6">Whole animal</tissue>
    </source>
</reference>
<dbReference type="FunFam" id="1.25.10.10:FF:000050">
    <property type="entry name" value="Cytoskeleton-associated protein 5 isoform X1"/>
    <property type="match status" value="1"/>
</dbReference>
<dbReference type="SMART" id="SM01349">
    <property type="entry name" value="TOG"/>
    <property type="match status" value="1"/>
</dbReference>
<keyword evidence="7" id="KW-1185">Reference proteome</keyword>
<dbReference type="Proteomes" id="UP000051574">
    <property type="component" value="Unassembled WGS sequence"/>
</dbReference>
<proteinExistence type="predicted"/>
<keyword evidence="2" id="KW-0963">Cytoplasm</keyword>
<name>A0A0T6B5B1_9SCAR</name>
<feature type="domain" description="TOG" evidence="5">
    <location>
        <begin position="165"/>
        <end position="404"/>
    </location>
</feature>
<dbReference type="GO" id="GO:0061863">
    <property type="term" value="F:microtubule plus end polymerase"/>
    <property type="evidence" value="ECO:0007669"/>
    <property type="project" value="InterPro"/>
</dbReference>
<dbReference type="GO" id="GO:0030951">
    <property type="term" value="P:establishment or maintenance of microtubule cytoskeleton polarity"/>
    <property type="evidence" value="ECO:0007669"/>
    <property type="project" value="InterPro"/>
</dbReference>
<comment type="subcellular location">
    <subcellularLocation>
        <location evidence="1">Cytoplasm</location>
        <location evidence="1">Cytoskeleton</location>
    </subcellularLocation>
</comment>
<evidence type="ECO:0000256" key="4">
    <source>
        <dbReference type="SAM" id="MobiDB-lite"/>
    </source>
</evidence>
<evidence type="ECO:0000256" key="1">
    <source>
        <dbReference type="ARBA" id="ARBA00004245"/>
    </source>
</evidence>
<gene>
    <name evidence="6" type="ORF">AMK59_3404</name>
</gene>
<dbReference type="Gene3D" id="1.25.10.10">
    <property type="entry name" value="Leucine-rich Repeat Variant"/>
    <property type="match status" value="2"/>
</dbReference>
<sequence>MIVPVKQISKEELLICIPHLYANLEDRNAEVRKNAQEAVLGIMIHLSYESMVKQTEKLKPGSKTVVMAALDKARPNLPLKPLPSKKQAPEKDAKAVRGTKPVANSKNAVKSKGTAPAKQPVSSRKKDDDIDTSPLLVINNMKHQRTIDESKLKVLKWNFTTPREEFVELLKEQMANANVNKTLMNNMFHTDFRYHIKAIESLMDDLPDNSTALISNLDLILKWLTLRFFDTNPSVLLKGLEYLHSVFNMLIEHKYHILENEASSFIPYLILKIGDPKDAVRNGVRSLFKQICDVYAVSKLFSYIMEGLKSKNARQRAECLEVMGSIIEDYGITVCLPSPTACLKEVAKQISDRDNAVRNAALNCVVQAYYIVGEKVYKMVGQISDKDMSLLEERIKRAAKKPPPQKTKIEPISVPLNSSGSPQRFSSAESSPAKSNALPDNDLEEDIEQEVDVDDDIPQVALPPVIQETQKGESAGVFSLDPEFMKELDNLQGITQNLQLQKFDLEFLKEEIVVPPIADSKAKIMPLSPPKPINPSQMFSRTSLGHKQLSPRLTQQDVVIERTISQISNSDIPTALSAIEQMQEILQSQKGNLLVNFEDLFMTSVSQQFKQLSYQPVDSNPQTLKTYRALLTVIDCFYNNKVLGRKISVDVLKEIMLQLISILAEGKLSDVVNGDSYVRVVNLHCVKIMERSDHTNIICTLVKLLHYCISASQQPRFVDLVMKCLWRVIKIMPNWTDEIDYDSVLLEIHIFFKDFPNSWWKTRESDTPVRTIKTIVHSMVKMKGAGLMMHLGKIPNTNDSEMEAYILRLLKGLKMEGAMKVPLKTDTRRSLSRSTHTQLTNIFQKIGNKDETDEGLNMLYDFLQQHPEADIDPFLKRSSQFFQDYIQKNLSKIDSDRKSSTPGRNEELENKLDSVTSDNSSSTGSRNLEYWKQRLEMWNRIWDETINKQY</sequence>
<feature type="compositionally biased region" description="Basic and acidic residues" evidence="4">
    <location>
        <begin position="893"/>
        <end position="912"/>
    </location>
</feature>
<protein>
    <submittedName>
        <fullName evidence="6">HEAT domain-containing protein</fullName>
    </submittedName>
</protein>
<dbReference type="SUPFAM" id="SSF48371">
    <property type="entry name" value="ARM repeat"/>
    <property type="match status" value="1"/>
</dbReference>
<dbReference type="InterPro" id="IPR016024">
    <property type="entry name" value="ARM-type_fold"/>
</dbReference>
<evidence type="ECO:0000313" key="7">
    <source>
        <dbReference type="Proteomes" id="UP000051574"/>
    </source>
</evidence>
<dbReference type="InterPro" id="IPR048491">
    <property type="entry name" value="XMAP215_CLASP_TOG"/>
</dbReference>
<dbReference type="GO" id="GO:0046785">
    <property type="term" value="P:microtubule polymerization"/>
    <property type="evidence" value="ECO:0007669"/>
    <property type="project" value="InterPro"/>
</dbReference>
<dbReference type="GO" id="GO:0051010">
    <property type="term" value="F:microtubule plus-end binding"/>
    <property type="evidence" value="ECO:0007669"/>
    <property type="project" value="InterPro"/>
</dbReference>
<dbReference type="Pfam" id="PF21041">
    <property type="entry name" value="XMAP215_CLASP_TOG"/>
    <property type="match status" value="1"/>
</dbReference>
<keyword evidence="3" id="KW-0206">Cytoskeleton</keyword>
<evidence type="ECO:0000259" key="5">
    <source>
        <dbReference type="SMART" id="SM01349"/>
    </source>
</evidence>